<organism evidence="1 2">
    <name type="scientific">Rubritalea profundi</name>
    <dbReference type="NCBI Taxonomy" id="1658618"/>
    <lineage>
        <taxon>Bacteria</taxon>
        <taxon>Pseudomonadati</taxon>
        <taxon>Verrucomicrobiota</taxon>
        <taxon>Verrucomicrobiia</taxon>
        <taxon>Verrucomicrobiales</taxon>
        <taxon>Rubritaleaceae</taxon>
        <taxon>Rubritalea</taxon>
    </lineage>
</organism>
<comment type="caution">
    <text evidence="1">The sequence shown here is derived from an EMBL/GenBank/DDBJ whole genome shotgun (WGS) entry which is preliminary data.</text>
</comment>
<dbReference type="OrthoDB" id="9796240at2"/>
<evidence type="ECO:0000313" key="2">
    <source>
        <dbReference type="Proteomes" id="UP000239907"/>
    </source>
</evidence>
<proteinExistence type="predicted"/>
<dbReference type="EMBL" id="MQWA01000001">
    <property type="protein sequence ID" value="PQJ27976.1"/>
    <property type="molecule type" value="Genomic_DNA"/>
</dbReference>
<dbReference type="Proteomes" id="UP000239907">
    <property type="component" value="Unassembled WGS sequence"/>
</dbReference>
<gene>
    <name evidence="1" type="ORF">BSZ32_05315</name>
</gene>
<evidence type="ECO:0000313" key="1">
    <source>
        <dbReference type="EMBL" id="PQJ27976.1"/>
    </source>
</evidence>
<sequence>MEERDLGTQPLDAMMTAWGMSNNEVVAVSTEQLTHKQIQRARNGRRLSLKMMQKVNRAFNVTIWFKLSDVQKETYFEYMHKHLFNYAKGYDADFADPNEALRKVIAAGSEEA</sequence>
<reference evidence="1 2" key="1">
    <citation type="submission" date="2016-12" db="EMBL/GenBank/DDBJ databases">
        <title>Study of bacterial adaptation to deep sea.</title>
        <authorList>
            <person name="Song J."/>
            <person name="Yoshizawa S."/>
            <person name="Kogure K."/>
        </authorList>
    </citation>
    <scope>NUCLEOTIDE SEQUENCE [LARGE SCALE GENOMIC DNA]</scope>
    <source>
        <strain evidence="1 2">SAORIC-165</strain>
    </source>
</reference>
<dbReference type="AlphaFoldDB" id="A0A2S7TZ01"/>
<keyword evidence="2" id="KW-1185">Reference proteome</keyword>
<accession>A0A2S7TZ01</accession>
<dbReference type="RefSeq" id="WP_105042470.1">
    <property type="nucleotide sequence ID" value="NZ_MQWA01000001.1"/>
</dbReference>
<protein>
    <submittedName>
        <fullName evidence="1">Uncharacterized protein</fullName>
    </submittedName>
</protein>
<name>A0A2S7TZ01_9BACT</name>